<dbReference type="Pfam" id="PF03144">
    <property type="entry name" value="GTP_EFTU_D2"/>
    <property type="match status" value="1"/>
</dbReference>
<keyword evidence="7" id="KW-0819">tRNA processing</keyword>
<dbReference type="InterPro" id="IPR009000">
    <property type="entry name" value="Transl_B-barrel_sf"/>
</dbReference>
<dbReference type="Pfam" id="PF09157">
    <property type="entry name" value="TruB-C_2"/>
    <property type="match status" value="1"/>
</dbReference>
<feature type="compositionally biased region" description="Low complexity" evidence="14">
    <location>
        <begin position="162"/>
        <end position="176"/>
    </location>
</feature>
<dbReference type="InterPro" id="IPR006847">
    <property type="entry name" value="IF2_N"/>
</dbReference>
<dbReference type="Pfam" id="PF11987">
    <property type="entry name" value="IF-2"/>
    <property type="match status" value="1"/>
</dbReference>
<gene>
    <name evidence="16" type="primary">infB</name>
    <name evidence="16" type="ORF">SPIL2461_LOCUS10792</name>
</gene>
<dbReference type="GO" id="GO:0006364">
    <property type="term" value="P:rRNA processing"/>
    <property type="evidence" value="ECO:0007669"/>
    <property type="project" value="InterPro"/>
</dbReference>
<feature type="region of interest" description="Disordered" evidence="14">
    <location>
        <begin position="28"/>
        <end position="240"/>
    </location>
</feature>
<dbReference type="EMBL" id="CAJNIZ010020668">
    <property type="protein sequence ID" value="CAE7443806.1"/>
    <property type="molecule type" value="Genomic_DNA"/>
</dbReference>
<accession>A0A812RIG2</accession>
<evidence type="ECO:0000256" key="1">
    <source>
        <dbReference type="ARBA" id="ARBA00004496"/>
    </source>
</evidence>
<feature type="compositionally biased region" description="Basic and acidic residues" evidence="14">
    <location>
        <begin position="177"/>
        <end position="186"/>
    </location>
</feature>
<dbReference type="SUPFAM" id="SSF55120">
    <property type="entry name" value="Pseudouridine synthase"/>
    <property type="match status" value="1"/>
</dbReference>
<feature type="domain" description="Tr-type G" evidence="15">
    <location>
        <begin position="331"/>
        <end position="498"/>
    </location>
</feature>
<evidence type="ECO:0000256" key="13">
    <source>
        <dbReference type="ARBA" id="ARBA00044105"/>
    </source>
</evidence>
<dbReference type="InterPro" id="IPR015947">
    <property type="entry name" value="PUA-like_sf"/>
</dbReference>
<dbReference type="InterPro" id="IPR053905">
    <property type="entry name" value="EF-G-like_DII"/>
</dbReference>
<dbReference type="CDD" id="cd01887">
    <property type="entry name" value="IF2_eIF5B"/>
    <property type="match status" value="1"/>
</dbReference>
<reference evidence="16" key="1">
    <citation type="submission" date="2021-02" db="EMBL/GenBank/DDBJ databases">
        <authorList>
            <person name="Dougan E. K."/>
            <person name="Rhodes N."/>
            <person name="Thang M."/>
            <person name="Chan C."/>
        </authorList>
    </citation>
    <scope>NUCLEOTIDE SEQUENCE</scope>
</reference>
<dbReference type="NCBIfam" id="TIGR00487">
    <property type="entry name" value="IF-2"/>
    <property type="match status" value="1"/>
</dbReference>
<name>A0A812RIG2_SYMPI</name>
<dbReference type="SUPFAM" id="SSF52156">
    <property type="entry name" value="Initiation factor IF2/eIF5b, domain 3"/>
    <property type="match status" value="1"/>
</dbReference>
<dbReference type="CDD" id="cd02573">
    <property type="entry name" value="PseudoU_synth_EcTruB"/>
    <property type="match status" value="1"/>
</dbReference>
<dbReference type="InterPro" id="IPR020103">
    <property type="entry name" value="PsdUridine_synth_cat_dom_sf"/>
</dbReference>
<dbReference type="InterPro" id="IPR027417">
    <property type="entry name" value="P-loop_NTPase"/>
</dbReference>
<dbReference type="InterPro" id="IPR000238">
    <property type="entry name" value="RbfA"/>
</dbReference>
<dbReference type="PROSITE" id="PS01176">
    <property type="entry name" value="IF2"/>
    <property type="match status" value="1"/>
</dbReference>
<dbReference type="Pfam" id="PF00009">
    <property type="entry name" value="GTP_EFTU"/>
    <property type="match status" value="1"/>
</dbReference>
<evidence type="ECO:0000313" key="16">
    <source>
        <dbReference type="EMBL" id="CAE7443806.1"/>
    </source>
</evidence>
<dbReference type="GO" id="GO:0003723">
    <property type="term" value="F:RNA binding"/>
    <property type="evidence" value="ECO:0007669"/>
    <property type="project" value="InterPro"/>
</dbReference>
<evidence type="ECO:0000256" key="14">
    <source>
        <dbReference type="SAM" id="MobiDB-lite"/>
    </source>
</evidence>
<feature type="compositionally biased region" description="Basic and acidic residues" evidence="14">
    <location>
        <begin position="210"/>
        <end position="219"/>
    </location>
</feature>
<dbReference type="InterPro" id="IPR005225">
    <property type="entry name" value="Small_GTP-bd"/>
</dbReference>
<evidence type="ECO:0000256" key="2">
    <source>
        <dbReference type="ARBA" id="ARBA00007733"/>
    </source>
</evidence>
<dbReference type="Pfam" id="PF22042">
    <property type="entry name" value="EF-G_D2"/>
    <property type="match status" value="1"/>
</dbReference>
<dbReference type="InterPro" id="IPR036925">
    <property type="entry name" value="TIF_IF2_dom3_sf"/>
</dbReference>
<evidence type="ECO:0000256" key="8">
    <source>
        <dbReference type="ARBA" id="ARBA00022741"/>
    </source>
</evidence>
<comment type="subcellular location">
    <subcellularLocation>
        <location evidence="1">Cytoplasm</location>
    </subcellularLocation>
</comment>
<dbReference type="SUPFAM" id="SSF88697">
    <property type="entry name" value="PUA domain-like"/>
    <property type="match status" value="1"/>
</dbReference>
<dbReference type="GO" id="GO:0005525">
    <property type="term" value="F:GTP binding"/>
    <property type="evidence" value="ECO:0007669"/>
    <property type="project" value="UniProtKB-KW"/>
</dbReference>
<dbReference type="PANTHER" id="PTHR43381:SF5">
    <property type="entry name" value="TR-TYPE G DOMAIN-CONTAINING PROTEIN"/>
    <property type="match status" value="1"/>
</dbReference>
<dbReference type="InterPro" id="IPR032819">
    <property type="entry name" value="TruB_C"/>
</dbReference>
<comment type="function">
    <text evidence="12">One of the essential components for the initiation of protein synthesis. Protects formylmethionyl-tRNA from spontaneous hydrolysis and promotes its binding to the 30S ribosomal subunits. Also involved in the hydrolysis of GTP during the formation of the 70S ribosomal complex.</text>
</comment>
<dbReference type="SUPFAM" id="SSF89919">
    <property type="entry name" value="Ribosome-binding factor A, RbfA"/>
    <property type="match status" value="1"/>
</dbReference>
<dbReference type="InterPro" id="IPR015760">
    <property type="entry name" value="TIF_IF2"/>
</dbReference>
<dbReference type="Gene3D" id="3.40.50.300">
    <property type="entry name" value="P-loop containing nucleotide triphosphate hydrolases"/>
    <property type="match status" value="1"/>
</dbReference>
<organism evidence="16 17">
    <name type="scientific">Symbiodinium pilosum</name>
    <name type="common">Dinoflagellate</name>
    <dbReference type="NCBI Taxonomy" id="2952"/>
    <lineage>
        <taxon>Eukaryota</taxon>
        <taxon>Sar</taxon>
        <taxon>Alveolata</taxon>
        <taxon>Dinophyceae</taxon>
        <taxon>Suessiales</taxon>
        <taxon>Symbiodiniaceae</taxon>
        <taxon>Symbiodinium</taxon>
    </lineage>
</organism>
<dbReference type="HAMAP" id="MF_01080">
    <property type="entry name" value="TruB_bact"/>
    <property type="match status" value="1"/>
</dbReference>
<dbReference type="SUPFAM" id="SSF50447">
    <property type="entry name" value="Translation proteins"/>
    <property type="match status" value="2"/>
</dbReference>
<dbReference type="InterPro" id="IPR000178">
    <property type="entry name" value="TF_IF2_bacterial-like"/>
</dbReference>
<keyword evidence="11" id="KW-0413">Isomerase</keyword>
<evidence type="ECO:0000256" key="6">
    <source>
        <dbReference type="ARBA" id="ARBA00022540"/>
    </source>
</evidence>
<dbReference type="InterPro" id="IPR015240">
    <property type="entry name" value="tRNA_sdUridine_synth_fam1_C"/>
</dbReference>
<dbReference type="Pfam" id="PF04760">
    <property type="entry name" value="IF2_N"/>
    <property type="match status" value="1"/>
</dbReference>
<dbReference type="Pfam" id="PF02033">
    <property type="entry name" value="RBFA"/>
    <property type="match status" value="1"/>
</dbReference>
<sequence length="1189" mass="128273">MQEAGLPHKTEDELVTEEQKKTLLAYLQKSHGASDSGERKITLKRKSSSTLKAGQGRAGRNVTVEVRRKRTYVKGGEAAAQPDADTPPAVADSSQAEAEAARIREEEAARAKANEDARNAEVERKAEAERKAEEERLKAEEAARQAEQERLAKEATEKSAAKPEAPADPAAAAAELQAKEQAEQKGGKRGKAKEKERRDAPGSRSGGGKGRRELSLKSERRTKRRPSHRQSALHVETQGGEFKPTEFISREVEVGEVNSVADLASRMAIKASEVIKTLMGMGVMATINQTLDQDTATLVVEEMGHKVKVVSDDVLEEKLEASLKIEGDTEPRAPVVTVMGHVDHGKTSLLDYIRHTRVTSGEAGGITQHIGAYSVETKGGQVTFIDTPGHAAFTSMRARGAKVTDIVILVVAADDGVMPQTEEAIQHAKAAEVPIIVAINKCDLESADPDRVTNELAAKDVVPEEWGGDTQFVKVSAITGEGVDRLLEAIVLQSEIMELGAIAEAPGQGVVIESRLDRGRGPVATVLVQNGSLKQGDVIIAGECFGRVRAMLDDTGQPTKSVGPSQPVEVLGLNGTPAAGDDFSVATDERSARELAEFRADKSQERRQATQQAAKLDNMFANMVEGEKRILKLVIKGDVRGSLEAIIQALADLGNDEVGVQVLGSGVGGISESDATMAVTYGAAVFGFNVRADKAAKTLLEKEGIDLRYYSVIYELIDDVRAALSGMLSPEIREEIVGIAEVRDVFRSPRYGAIAGCMVTEGSVHRNKPIRVLRDNVVIYEGELESLRRFKDDVNDVRAGTECGIGVRNYNDVRPGDQIEVFDAKEVMRDPRVGSFVSVNDVKVSKDLSYAEIYVSSLQVNEPAEQEALIKVLNEGPRIEKLIGTAMASVPANDSDEDGISSSDAVQQVKRLYGAQKVGHTGSLDPLATGVLPMCFGEATKFSQYLLASDKKYWTRIKLGVATDTGDADGDVLETRPADHISAVDVEAALPTFRGEIQQVPSMYSALKHNGQPLYKLARQGIEVEREARCISVFSNELAGFSNADGVVEVELEIHCSKGTYIRTIAEELGAQLGVGAHVTALHRRAAGPYTEQDMVEIDELGKLRDEDVSLDKFLRPIASTVGQWPEVVLTDATAFYVRQGQPVQIPHAPTSGWVRLSESSSGKDNLFLGVGEVLDDGRVAPRRLVATQ</sequence>
<comment type="similarity">
    <text evidence="3">Belongs to the pseudouridine synthase TruB family.</text>
</comment>
<dbReference type="Pfam" id="PF01509">
    <property type="entry name" value="TruB_N"/>
    <property type="match status" value="1"/>
</dbReference>
<dbReference type="EC" id="5.4.99.25" evidence="4"/>
<dbReference type="InterPro" id="IPR002501">
    <property type="entry name" value="PsdUridine_synth_N"/>
</dbReference>
<evidence type="ECO:0000256" key="5">
    <source>
        <dbReference type="ARBA" id="ARBA00022490"/>
    </source>
</evidence>
<dbReference type="PROSITE" id="PS51722">
    <property type="entry name" value="G_TR_2"/>
    <property type="match status" value="1"/>
</dbReference>
<feature type="compositionally biased region" description="Low complexity" evidence="14">
    <location>
        <begin position="78"/>
        <end position="98"/>
    </location>
</feature>
<dbReference type="Pfam" id="PF16198">
    <property type="entry name" value="TruB_C_2"/>
    <property type="match status" value="1"/>
</dbReference>
<evidence type="ECO:0000256" key="12">
    <source>
        <dbReference type="ARBA" id="ARBA00025162"/>
    </source>
</evidence>
<dbReference type="InterPro" id="IPR014780">
    <property type="entry name" value="tRNA_psdUridine_synth_TruB"/>
</dbReference>
<dbReference type="GO" id="GO:0008033">
    <property type="term" value="P:tRNA processing"/>
    <property type="evidence" value="ECO:0007669"/>
    <property type="project" value="UniProtKB-KW"/>
</dbReference>
<dbReference type="InterPro" id="IPR015946">
    <property type="entry name" value="KH_dom-like_a/b"/>
</dbReference>
<dbReference type="InterPro" id="IPR023115">
    <property type="entry name" value="TIF_IF2_dom3"/>
</dbReference>
<evidence type="ECO:0000256" key="9">
    <source>
        <dbReference type="ARBA" id="ARBA00022917"/>
    </source>
</evidence>
<dbReference type="SUPFAM" id="SSF52540">
    <property type="entry name" value="P-loop containing nucleoside triphosphate hydrolases"/>
    <property type="match status" value="1"/>
</dbReference>
<keyword evidence="17" id="KW-1185">Reference proteome</keyword>
<keyword evidence="6" id="KW-0396">Initiation factor</keyword>
<dbReference type="CDD" id="cd21152">
    <property type="entry name" value="PUA_TruB_bacterial"/>
    <property type="match status" value="1"/>
</dbReference>
<dbReference type="CDD" id="cd03702">
    <property type="entry name" value="IF2_mtIF2_II"/>
    <property type="match status" value="1"/>
</dbReference>
<keyword evidence="8" id="KW-0547">Nucleotide-binding</keyword>
<dbReference type="Proteomes" id="UP000649617">
    <property type="component" value="Unassembled WGS sequence"/>
</dbReference>
<dbReference type="FunFam" id="3.40.50.10050:FF:000001">
    <property type="entry name" value="Translation initiation factor IF-2"/>
    <property type="match status" value="1"/>
</dbReference>
<dbReference type="InterPro" id="IPR000795">
    <property type="entry name" value="T_Tr_GTP-bd_dom"/>
</dbReference>
<protein>
    <recommendedName>
        <fullName evidence="13">Translation initiation factor IF-2, chloroplastic</fullName>
        <ecNumber evidence="4">5.4.99.25</ecNumber>
    </recommendedName>
</protein>
<dbReference type="FunFam" id="2.40.30.10:FF:000007">
    <property type="entry name" value="Translation initiation factor IF-2"/>
    <property type="match status" value="1"/>
</dbReference>
<dbReference type="Gene3D" id="3.40.50.10050">
    <property type="entry name" value="Translation initiation factor IF- 2, domain 3"/>
    <property type="match status" value="1"/>
</dbReference>
<evidence type="ECO:0000256" key="7">
    <source>
        <dbReference type="ARBA" id="ARBA00022694"/>
    </source>
</evidence>
<dbReference type="InterPro" id="IPR023799">
    <property type="entry name" value="RbfA_dom_sf"/>
</dbReference>
<dbReference type="FunFam" id="3.40.50.300:FF:000019">
    <property type="entry name" value="Translation initiation factor IF-2"/>
    <property type="match status" value="1"/>
</dbReference>
<evidence type="ECO:0000256" key="3">
    <source>
        <dbReference type="ARBA" id="ARBA00008999"/>
    </source>
</evidence>
<feature type="compositionally biased region" description="Basic and acidic residues" evidence="14">
    <location>
        <begin position="99"/>
        <end position="161"/>
    </location>
</feature>
<dbReference type="CDD" id="cd03692">
    <property type="entry name" value="mtIF2_IVc"/>
    <property type="match status" value="1"/>
</dbReference>
<dbReference type="GO" id="GO:0160148">
    <property type="term" value="F:tRNA pseudouridine(55) synthase activity"/>
    <property type="evidence" value="ECO:0007669"/>
    <property type="project" value="UniProtKB-EC"/>
</dbReference>
<dbReference type="Gene3D" id="2.30.130.10">
    <property type="entry name" value="PUA domain"/>
    <property type="match status" value="1"/>
</dbReference>
<proteinExistence type="inferred from homology"/>
<dbReference type="Gene3D" id="3.30.300.20">
    <property type="match status" value="1"/>
</dbReference>
<dbReference type="FunFam" id="2.40.30.10:FF:000008">
    <property type="entry name" value="Translation initiation factor IF-2"/>
    <property type="match status" value="1"/>
</dbReference>
<comment type="similarity">
    <text evidence="2">Belongs to the TRAFAC class translation factor GTPase superfamily. Classic translation factor GTPase family. IF-2 subfamily.</text>
</comment>
<dbReference type="FunFam" id="2.30.130.10:FF:000012">
    <property type="entry name" value="tRNA pseudouridine synthase B"/>
    <property type="match status" value="1"/>
</dbReference>
<evidence type="ECO:0000256" key="11">
    <source>
        <dbReference type="ARBA" id="ARBA00023235"/>
    </source>
</evidence>
<comment type="caution">
    <text evidence="16">The sequence shown here is derived from an EMBL/GenBank/DDBJ whole genome shotgun (WGS) entry which is preliminary data.</text>
</comment>
<dbReference type="OrthoDB" id="430641at2759"/>
<dbReference type="Gene3D" id="3.30.2350.10">
    <property type="entry name" value="Pseudouridine synthase"/>
    <property type="match status" value="1"/>
</dbReference>
<dbReference type="PANTHER" id="PTHR43381">
    <property type="entry name" value="TRANSLATION INITIATION FACTOR IF-2-RELATED"/>
    <property type="match status" value="1"/>
</dbReference>
<dbReference type="GO" id="GO:0003743">
    <property type="term" value="F:translation initiation factor activity"/>
    <property type="evidence" value="ECO:0007669"/>
    <property type="project" value="UniProtKB-KW"/>
</dbReference>
<dbReference type="GO" id="GO:0001522">
    <property type="term" value="P:pseudouridine synthesis"/>
    <property type="evidence" value="ECO:0007669"/>
    <property type="project" value="InterPro"/>
</dbReference>
<keyword evidence="10" id="KW-0342">GTP-binding</keyword>
<dbReference type="HAMAP" id="MF_00100_B">
    <property type="entry name" value="IF_2_B"/>
    <property type="match status" value="1"/>
</dbReference>
<dbReference type="NCBIfam" id="TIGR00231">
    <property type="entry name" value="small_GTP"/>
    <property type="match status" value="1"/>
</dbReference>
<dbReference type="AlphaFoldDB" id="A0A812RIG2"/>
<dbReference type="GO" id="GO:0005829">
    <property type="term" value="C:cytosol"/>
    <property type="evidence" value="ECO:0007669"/>
    <property type="project" value="TreeGrafter"/>
</dbReference>
<dbReference type="Pfam" id="PF08364">
    <property type="entry name" value="IF2_assoc"/>
    <property type="match status" value="1"/>
</dbReference>
<dbReference type="NCBIfam" id="TIGR00431">
    <property type="entry name" value="TruB"/>
    <property type="match status" value="1"/>
</dbReference>
<dbReference type="InterPro" id="IPR036974">
    <property type="entry name" value="PUA_sf"/>
</dbReference>
<evidence type="ECO:0000313" key="17">
    <source>
        <dbReference type="Proteomes" id="UP000649617"/>
    </source>
</evidence>
<dbReference type="InterPro" id="IPR044145">
    <property type="entry name" value="IF2_II"/>
</dbReference>
<dbReference type="InterPro" id="IPR013575">
    <property type="entry name" value="IF2_assoc_dom_bac"/>
</dbReference>
<dbReference type="InterPro" id="IPR004161">
    <property type="entry name" value="EFTu-like_2"/>
</dbReference>
<keyword evidence="5" id="KW-0963">Cytoplasm</keyword>
<dbReference type="GO" id="GO:0003924">
    <property type="term" value="F:GTPase activity"/>
    <property type="evidence" value="ECO:0007669"/>
    <property type="project" value="InterPro"/>
</dbReference>
<evidence type="ECO:0000256" key="4">
    <source>
        <dbReference type="ARBA" id="ARBA00012787"/>
    </source>
</evidence>
<evidence type="ECO:0000259" key="15">
    <source>
        <dbReference type="PROSITE" id="PS51722"/>
    </source>
</evidence>
<keyword evidence="9" id="KW-0648">Protein biosynthesis</keyword>
<dbReference type="Gene3D" id="2.40.30.10">
    <property type="entry name" value="Translation factors"/>
    <property type="match status" value="2"/>
</dbReference>
<evidence type="ECO:0000256" key="10">
    <source>
        <dbReference type="ARBA" id="ARBA00023134"/>
    </source>
</evidence>